<accession>A0A6L2LJV5</accession>
<protein>
    <submittedName>
        <fullName evidence="2">Uncharacterized protein</fullName>
    </submittedName>
</protein>
<comment type="caution">
    <text evidence="2">The sequence shown here is derived from an EMBL/GenBank/DDBJ whole genome shotgun (WGS) entry which is preliminary data.</text>
</comment>
<reference evidence="2" key="1">
    <citation type="journal article" date="2019" name="Sci. Rep.">
        <title>Draft genome of Tanacetum cinerariifolium, the natural source of mosquito coil.</title>
        <authorList>
            <person name="Yamashiro T."/>
            <person name="Shiraishi A."/>
            <person name="Satake H."/>
            <person name="Nakayama K."/>
        </authorList>
    </citation>
    <scope>NUCLEOTIDE SEQUENCE</scope>
</reference>
<dbReference type="EMBL" id="BKCJ010004620">
    <property type="protein sequence ID" value="GEU62121.1"/>
    <property type="molecule type" value="Genomic_DNA"/>
</dbReference>
<dbReference type="PANTHER" id="PTHR46238">
    <property type="entry name" value="REVERSE TRANSCRIPTASE DOMAIN-CONTAINING PROTEIN"/>
    <property type="match status" value="1"/>
</dbReference>
<evidence type="ECO:0000313" key="2">
    <source>
        <dbReference type="EMBL" id="GEU62121.1"/>
    </source>
</evidence>
<feature type="region of interest" description="Disordered" evidence="1">
    <location>
        <begin position="163"/>
        <end position="188"/>
    </location>
</feature>
<name>A0A6L2LJV5_TANCI</name>
<proteinExistence type="predicted"/>
<organism evidence="2">
    <name type="scientific">Tanacetum cinerariifolium</name>
    <name type="common">Dalmatian daisy</name>
    <name type="synonym">Chrysanthemum cinerariifolium</name>
    <dbReference type="NCBI Taxonomy" id="118510"/>
    <lineage>
        <taxon>Eukaryota</taxon>
        <taxon>Viridiplantae</taxon>
        <taxon>Streptophyta</taxon>
        <taxon>Embryophyta</taxon>
        <taxon>Tracheophyta</taxon>
        <taxon>Spermatophyta</taxon>
        <taxon>Magnoliopsida</taxon>
        <taxon>eudicotyledons</taxon>
        <taxon>Gunneridae</taxon>
        <taxon>Pentapetalae</taxon>
        <taxon>asterids</taxon>
        <taxon>campanulids</taxon>
        <taxon>Asterales</taxon>
        <taxon>Asteraceae</taxon>
        <taxon>Asteroideae</taxon>
        <taxon>Anthemideae</taxon>
        <taxon>Anthemidinae</taxon>
        <taxon>Tanacetum</taxon>
    </lineage>
</organism>
<evidence type="ECO:0000256" key="1">
    <source>
        <dbReference type="SAM" id="MobiDB-lite"/>
    </source>
</evidence>
<dbReference type="PANTHER" id="PTHR46238:SF8">
    <property type="entry name" value="ENDONUCLEASE_EXONUCLEASE_PHOSPHATASE DOMAIN-CONTAINING PROTEIN"/>
    <property type="match status" value="1"/>
</dbReference>
<gene>
    <name evidence="2" type="ORF">Tci_034099</name>
</gene>
<feature type="non-terminal residue" evidence="2">
    <location>
        <position position="1"/>
    </location>
</feature>
<dbReference type="AlphaFoldDB" id="A0A6L2LJV5"/>
<sequence>ANTFKNFLGEQLERFCFGPPRSNLALDTTCHGVIVSTPREQPQLPTSVVPYRVSTRGTYYTLTVGSAKCSNVSNDVGLRCPMLLHRLPALPNGVGQALAGQRALGGENDVDLMKWDQSIYRDEHKGVSFSQEDAWAILKFHPKWDAPEQVDLTGDVPRDTQEDLFGHDARPRPAGASSETGIRRKGFRSSSRKNRTLMRLKELRFLATSTKDLDDDDAYWIKKQKRLMKNKMRNDLGDEDDEDESMMHKFARIDEDVSHRIKVAWLKWKADTKVRCDRNVPLKRKGKFYRATVRPSKLCGSECWPITKALANSMKVTELRMLW</sequence>